<organism evidence="3 4">
    <name type="scientific">Bacteroides graminisolvens DSM 19988 = JCM 15093</name>
    <dbReference type="NCBI Taxonomy" id="1121097"/>
    <lineage>
        <taxon>Bacteria</taxon>
        <taxon>Pseudomonadati</taxon>
        <taxon>Bacteroidota</taxon>
        <taxon>Bacteroidia</taxon>
        <taxon>Bacteroidales</taxon>
        <taxon>Bacteroidaceae</taxon>
        <taxon>Bacteroides</taxon>
    </lineage>
</organism>
<dbReference type="Proteomes" id="UP000027601">
    <property type="component" value="Unassembled WGS sequence"/>
</dbReference>
<gene>
    <name evidence="3" type="ORF">JCM15093_3371</name>
</gene>
<keyword evidence="4" id="KW-1185">Reference proteome</keyword>
<dbReference type="PANTHER" id="PTHR30203">
    <property type="entry name" value="OUTER MEMBRANE CATION EFFLUX PROTEIN"/>
    <property type="match status" value="1"/>
</dbReference>
<dbReference type="RefSeq" id="WP_024997606.1">
    <property type="nucleotide sequence ID" value="NZ_ATZI01000006.1"/>
</dbReference>
<evidence type="ECO:0000256" key="2">
    <source>
        <dbReference type="SAM" id="SignalP"/>
    </source>
</evidence>
<dbReference type="SUPFAM" id="SSF56954">
    <property type="entry name" value="Outer membrane efflux proteins (OEP)"/>
    <property type="match status" value="1"/>
</dbReference>
<sequence>MRKIKIVLYLVICFGNISASGQITHETGSINELLRSVETHNTELKAFSQRMQAQKTENKLSNNLPDPTVSYSHLWGADNSSETIGELIVSQSMDFPTLYHTRRQLNRQKNVMADHEYQLKRRAILLKAQEIGFDIILLRKEQLLLKERYQNASELAILYQQRIESGDANVIELNKVKLELLNAKTEASINETNLKKKEEELIILNGSIPFQTEQLTYPAIVLPTDYAEIKDDVLNGELALAALEQESRVGHNLLKVAQESWLPKLEIGYRRNTESGAPFNGFVVGFSVPLFENKGKVKMARQQLLSTELSKEQVKSETSYNALQNFREAQKTKLLMDEYASLFKEHSDLLILKEALKSGQISLIEYFSEAAIIYQSQLNYLQLENKYHKTVASLFKNKL</sequence>
<feature type="signal peptide" evidence="2">
    <location>
        <begin position="1"/>
        <end position="19"/>
    </location>
</feature>
<accession>A0A069D6W0</accession>
<keyword evidence="1" id="KW-0175">Coiled coil</keyword>
<dbReference type="GO" id="GO:0015562">
    <property type="term" value="F:efflux transmembrane transporter activity"/>
    <property type="evidence" value="ECO:0007669"/>
    <property type="project" value="InterPro"/>
</dbReference>
<dbReference type="InterPro" id="IPR010131">
    <property type="entry name" value="MdtP/NodT-like"/>
</dbReference>
<reference evidence="3 4" key="1">
    <citation type="journal article" date="2015" name="Microbes Environ.">
        <title>Distribution and evolution of nitrogen fixation genes in the phylum bacteroidetes.</title>
        <authorList>
            <person name="Inoue J."/>
            <person name="Oshima K."/>
            <person name="Suda W."/>
            <person name="Sakamoto M."/>
            <person name="Iino T."/>
            <person name="Noda S."/>
            <person name="Hongoh Y."/>
            <person name="Hattori M."/>
            <person name="Ohkuma M."/>
        </authorList>
    </citation>
    <scope>NUCLEOTIDE SEQUENCE [LARGE SCALE GENOMIC DNA]</scope>
    <source>
        <strain evidence="3 4">JCM 15093</strain>
    </source>
</reference>
<feature type="chain" id="PRO_5001659967" evidence="2">
    <location>
        <begin position="20"/>
        <end position="399"/>
    </location>
</feature>
<keyword evidence="2" id="KW-0732">Signal</keyword>
<evidence type="ECO:0000256" key="1">
    <source>
        <dbReference type="SAM" id="Coils"/>
    </source>
</evidence>
<protein>
    <submittedName>
        <fullName evidence="3">Cobalt-zinc-cadmium resistance protein CzcA</fullName>
    </submittedName>
</protein>
<dbReference type="Gene3D" id="1.20.1600.10">
    <property type="entry name" value="Outer membrane efflux proteins (OEP)"/>
    <property type="match status" value="1"/>
</dbReference>
<feature type="coiled-coil region" evidence="1">
    <location>
        <begin position="30"/>
        <end position="57"/>
    </location>
</feature>
<name>A0A069D6W0_9BACE</name>
<evidence type="ECO:0000313" key="3">
    <source>
        <dbReference type="EMBL" id="GAK38075.1"/>
    </source>
</evidence>
<dbReference type="EMBL" id="BAJS01000037">
    <property type="protein sequence ID" value="GAK38075.1"/>
    <property type="molecule type" value="Genomic_DNA"/>
</dbReference>
<dbReference type="OrthoDB" id="712316at2"/>
<dbReference type="STRING" id="1121097.GCA_000428125_01807"/>
<comment type="caution">
    <text evidence="3">The sequence shown here is derived from an EMBL/GenBank/DDBJ whole genome shotgun (WGS) entry which is preliminary data.</text>
</comment>
<evidence type="ECO:0000313" key="4">
    <source>
        <dbReference type="Proteomes" id="UP000027601"/>
    </source>
</evidence>
<dbReference type="PANTHER" id="PTHR30203:SF24">
    <property type="entry name" value="BLR4935 PROTEIN"/>
    <property type="match status" value="1"/>
</dbReference>
<proteinExistence type="predicted"/>
<dbReference type="eggNOG" id="COG1538">
    <property type="taxonomic scope" value="Bacteria"/>
</dbReference>
<dbReference type="AlphaFoldDB" id="A0A069D6W0"/>